<keyword evidence="1" id="KW-0812">Transmembrane</keyword>
<reference evidence="4" key="3">
    <citation type="submission" date="2017-01" db="EMBL/GenBank/DDBJ databases">
        <authorList>
            <person name="Varghese N."/>
            <person name="Submissions S."/>
        </authorList>
    </citation>
    <scope>NUCLEOTIDE SEQUENCE [LARGE SCALE GENOMIC DNA]</scope>
    <source>
        <strain evidence="4">DSM 21068</strain>
    </source>
</reference>
<feature type="transmembrane region" description="Helical" evidence="1">
    <location>
        <begin position="6"/>
        <end position="24"/>
    </location>
</feature>
<keyword evidence="1" id="KW-0472">Membrane</keyword>
<dbReference type="Proteomes" id="UP000186246">
    <property type="component" value="Unassembled WGS sequence"/>
</dbReference>
<sequence>MKKEAGILLAGGIGLLAALSFIGIKKILEKKQKKYNDYYGDYHRHHDKDEADDEHGVEYYAMK</sequence>
<keyword evidence="1" id="KW-1133">Transmembrane helix</keyword>
<dbReference type="STRING" id="551459.SAMN05421796_101242"/>
<evidence type="ECO:0000313" key="3">
    <source>
        <dbReference type="EMBL" id="SIS55016.1"/>
    </source>
</evidence>
<proteinExistence type="predicted"/>
<evidence type="ECO:0000313" key="5">
    <source>
        <dbReference type="Proteomes" id="UP000238314"/>
    </source>
</evidence>
<evidence type="ECO:0000313" key="2">
    <source>
        <dbReference type="EMBL" id="PQA96571.1"/>
    </source>
</evidence>
<evidence type="ECO:0000313" key="4">
    <source>
        <dbReference type="Proteomes" id="UP000186246"/>
    </source>
</evidence>
<reference evidence="3" key="2">
    <citation type="submission" date="2017-01" db="EMBL/GenBank/DDBJ databases">
        <authorList>
            <person name="Mah S.A."/>
            <person name="Swanson W.J."/>
            <person name="Moy G.W."/>
            <person name="Vacquier V.D."/>
        </authorList>
    </citation>
    <scope>NUCLEOTIDE SEQUENCE [LARGE SCALE GENOMIC DNA]</scope>
    <source>
        <strain evidence="3">DSM 21068</strain>
    </source>
</reference>
<accession>A0A1N7K0H9</accession>
<dbReference type="AlphaFoldDB" id="A0A1N7K0H9"/>
<dbReference type="RefSeq" id="WP_076449018.1">
    <property type="nucleotide sequence ID" value="NZ_FTOJ01000001.1"/>
</dbReference>
<gene>
    <name evidence="2" type="ORF">B0A70_05515</name>
    <name evidence="3" type="ORF">SAMN05421796_101242</name>
</gene>
<dbReference type="Proteomes" id="UP000238314">
    <property type="component" value="Unassembled WGS sequence"/>
</dbReference>
<reference evidence="2 5" key="1">
    <citation type="submission" date="2016-11" db="EMBL/GenBank/DDBJ databases">
        <title>Whole genomes of Flavobacteriaceae.</title>
        <authorList>
            <person name="Stine C."/>
            <person name="Li C."/>
            <person name="Tadesse D."/>
        </authorList>
    </citation>
    <scope>NUCLEOTIDE SEQUENCE [LARGE SCALE GENOMIC DNA]</scope>
    <source>
        <strain evidence="2 5">DSM 21068</strain>
    </source>
</reference>
<evidence type="ECO:0000256" key="1">
    <source>
        <dbReference type="SAM" id="Phobius"/>
    </source>
</evidence>
<dbReference type="EMBL" id="FTOJ01000001">
    <property type="protein sequence ID" value="SIS55016.1"/>
    <property type="molecule type" value="Genomic_DNA"/>
</dbReference>
<name>A0A1N7K0H9_9FLAO</name>
<dbReference type="EMBL" id="MUGO01000003">
    <property type="protein sequence ID" value="PQA96571.1"/>
    <property type="molecule type" value="Genomic_DNA"/>
</dbReference>
<keyword evidence="5" id="KW-1185">Reference proteome</keyword>
<organism evidence="3 4">
    <name type="scientific">Chryseobacterium piscicola</name>
    <dbReference type="NCBI Taxonomy" id="551459"/>
    <lineage>
        <taxon>Bacteria</taxon>
        <taxon>Pseudomonadati</taxon>
        <taxon>Bacteroidota</taxon>
        <taxon>Flavobacteriia</taxon>
        <taxon>Flavobacteriales</taxon>
        <taxon>Weeksellaceae</taxon>
        <taxon>Chryseobacterium group</taxon>
        <taxon>Chryseobacterium</taxon>
    </lineage>
</organism>
<protein>
    <submittedName>
        <fullName evidence="3">Uncharacterized protein</fullName>
    </submittedName>
</protein>